<keyword evidence="2" id="KW-0812">Transmembrane</keyword>
<dbReference type="Gene3D" id="3.10.350.10">
    <property type="entry name" value="LysM domain"/>
    <property type="match status" value="1"/>
</dbReference>
<dbReference type="SMART" id="SM00257">
    <property type="entry name" value="LysM"/>
    <property type="match status" value="1"/>
</dbReference>
<organism evidence="4">
    <name type="scientific">hydrothermal vent metagenome</name>
    <dbReference type="NCBI Taxonomy" id="652676"/>
    <lineage>
        <taxon>unclassified sequences</taxon>
        <taxon>metagenomes</taxon>
        <taxon>ecological metagenomes</taxon>
    </lineage>
</organism>
<feature type="compositionally biased region" description="Polar residues" evidence="1">
    <location>
        <begin position="60"/>
        <end position="74"/>
    </location>
</feature>
<evidence type="ECO:0000256" key="2">
    <source>
        <dbReference type="SAM" id="Phobius"/>
    </source>
</evidence>
<evidence type="ECO:0000256" key="1">
    <source>
        <dbReference type="SAM" id="MobiDB-lite"/>
    </source>
</evidence>
<evidence type="ECO:0000259" key="3">
    <source>
        <dbReference type="PROSITE" id="PS51782"/>
    </source>
</evidence>
<dbReference type="InterPro" id="IPR052196">
    <property type="entry name" value="Bact_Kbp"/>
</dbReference>
<dbReference type="SUPFAM" id="SSF54106">
    <property type="entry name" value="LysM domain"/>
    <property type="match status" value="1"/>
</dbReference>
<evidence type="ECO:0000313" key="4">
    <source>
        <dbReference type="EMBL" id="SFV65688.1"/>
    </source>
</evidence>
<keyword evidence="2" id="KW-0472">Membrane</keyword>
<dbReference type="Pfam" id="PF01476">
    <property type="entry name" value="LysM"/>
    <property type="match status" value="1"/>
</dbReference>
<protein>
    <recommendedName>
        <fullName evidence="3">LysM domain-containing protein</fullName>
    </recommendedName>
</protein>
<feature type="compositionally biased region" description="Low complexity" evidence="1">
    <location>
        <begin position="160"/>
        <end position="175"/>
    </location>
</feature>
<dbReference type="PROSITE" id="PS51782">
    <property type="entry name" value="LYSM"/>
    <property type="match status" value="1"/>
</dbReference>
<dbReference type="AlphaFoldDB" id="A0A1W1CIK2"/>
<gene>
    <name evidence="4" type="ORF">MNB_SV-12-228</name>
</gene>
<keyword evidence="2" id="KW-1133">Transmembrane helix</keyword>
<dbReference type="InterPro" id="IPR036779">
    <property type="entry name" value="LysM_dom_sf"/>
</dbReference>
<feature type="region of interest" description="Disordered" evidence="1">
    <location>
        <begin position="122"/>
        <end position="183"/>
    </location>
</feature>
<feature type="compositionally biased region" description="Low complexity" evidence="1">
    <location>
        <begin position="129"/>
        <end position="141"/>
    </location>
</feature>
<feature type="transmembrane region" description="Helical" evidence="2">
    <location>
        <begin position="37"/>
        <end position="55"/>
    </location>
</feature>
<dbReference type="PANTHER" id="PTHR34700">
    <property type="entry name" value="POTASSIUM BINDING PROTEIN KBP"/>
    <property type="match status" value="1"/>
</dbReference>
<dbReference type="EMBL" id="FPHE01000145">
    <property type="protein sequence ID" value="SFV65688.1"/>
    <property type="molecule type" value="Genomic_DNA"/>
</dbReference>
<dbReference type="PANTHER" id="PTHR34700:SF4">
    <property type="entry name" value="PHAGE-LIKE ELEMENT PBSX PROTEIN XKDP"/>
    <property type="match status" value="1"/>
</dbReference>
<name>A0A1W1CIK2_9ZZZZ</name>
<proteinExistence type="predicted"/>
<accession>A0A1W1CIK2</accession>
<dbReference type="CDD" id="cd00118">
    <property type="entry name" value="LysM"/>
    <property type="match status" value="1"/>
</dbReference>
<sequence length="297" mass="32994">MLNKDEYNQDEYNNYYAQEVRGAEISGGDNKGSSKKMIIILLLLLLIVAVGYFGWKSMNGSSSGDNSTSKAQESIQDKDTEIATSKESTQADKIAKQIENSDVKMTSEDVAKVVRMVMMNINKDKSNKESTVSTPSSTATPEEQEQDSQLMESLSGAEVDSLSSLSDGIDSISDSDNQKQATTLSKDTDIYNKVVLKESASDSSDDLSKLSDEISSVVDTEDLIPTTDNDYTASITKEVETRKQEMRYIIIKEGDTLGKIAKKYYGNVMEYKKIYQANPDILRRPDKIYIGQRVRIP</sequence>
<reference evidence="4" key="1">
    <citation type="submission" date="2016-10" db="EMBL/GenBank/DDBJ databases">
        <authorList>
            <person name="de Groot N.N."/>
        </authorList>
    </citation>
    <scope>NUCLEOTIDE SEQUENCE</scope>
</reference>
<feature type="region of interest" description="Disordered" evidence="1">
    <location>
        <begin position="60"/>
        <end position="91"/>
    </location>
</feature>
<feature type="domain" description="LysM" evidence="3">
    <location>
        <begin position="247"/>
        <end position="296"/>
    </location>
</feature>
<dbReference type="InterPro" id="IPR018392">
    <property type="entry name" value="LysM"/>
</dbReference>